<feature type="binding site" evidence="2">
    <location>
        <position position="83"/>
    </location>
    <ligand>
        <name>Mg(2+)</name>
        <dbReference type="ChEBI" id="CHEBI:18420"/>
        <label>4</label>
    </ligand>
</feature>
<feature type="binding site" evidence="2">
    <location>
        <position position="230"/>
    </location>
    <ligand>
        <name>Mg(2+)</name>
        <dbReference type="ChEBI" id="CHEBI:18420"/>
        <label>5</label>
    </ligand>
</feature>
<dbReference type="InterPro" id="IPR010918">
    <property type="entry name" value="PurM-like_C_dom"/>
</dbReference>
<evidence type="ECO:0000313" key="6">
    <source>
        <dbReference type="Proteomes" id="UP001207337"/>
    </source>
</evidence>
<feature type="binding site" evidence="2">
    <location>
        <position position="54"/>
    </location>
    <ligand>
        <name>Mg(2+)</name>
        <dbReference type="ChEBI" id="CHEBI:18420"/>
        <label>1</label>
    </ligand>
</feature>
<keyword evidence="2" id="KW-0460">Magnesium</keyword>
<feature type="binding site" evidence="2">
    <location>
        <position position="131"/>
    </location>
    <ligand>
        <name>Mg(2+)</name>
        <dbReference type="ChEBI" id="CHEBI:18420"/>
        <label>1</label>
    </ligand>
</feature>
<feature type="binding site" evidence="2">
    <location>
        <begin position="130"/>
        <end position="131"/>
    </location>
    <ligand>
        <name>ATP</name>
        <dbReference type="ChEBI" id="CHEBI:30616"/>
    </ligand>
</feature>
<keyword evidence="6" id="KW-1185">Reference proteome</keyword>
<dbReference type="GO" id="GO:0009030">
    <property type="term" value="F:thiamine-phosphate kinase activity"/>
    <property type="evidence" value="ECO:0007669"/>
    <property type="project" value="UniProtKB-EC"/>
</dbReference>
<comment type="function">
    <text evidence="2">Catalyzes the ATP-dependent phosphorylation of thiamine-monophosphate (TMP) to form thiamine-pyrophosphate (TPP), the active form of vitamin B1.</text>
</comment>
<sequence>MADSPSSQKISDLSEEEIIRLFSGSSIPRGAMGIGDDCAASEGPGGLERLISTDLLVEDVHFRLDSINAEDLGHKALAVNISDIAAMGGTSDGYFLSLALPGMVSINWLQRFRNGLTDLAQKYDIPLLGGDTTRSESHIMISVTIMGIVNPDSLKLRSMAEPGDRICVTGPLGDSVAGLKILSHPHKYQSLSDNHRKKLIQRHCKPDPAVYEGKWLGQQDEVHAMIDISDGLLSDVRHIAEQSDCKIEIALDRLPLTPAFEAFCSIEGTDKQARELAAVGGEDYQLLFSVAESHISDLKDQFREKFGKPLYDIGKVTKREPRIVTLWDGSPVEVNEQKFKHFS</sequence>
<comment type="caution">
    <text evidence="2">Lacks conserved residue(s) required for the propagation of feature annotation.</text>
</comment>
<feature type="domain" description="PurM-like N-terminal" evidence="3">
    <location>
        <begin position="35"/>
        <end position="149"/>
    </location>
</feature>
<dbReference type="Proteomes" id="UP001207337">
    <property type="component" value="Unassembled WGS sequence"/>
</dbReference>
<evidence type="ECO:0000259" key="3">
    <source>
        <dbReference type="Pfam" id="PF00586"/>
    </source>
</evidence>
<protein>
    <recommendedName>
        <fullName evidence="2">Thiamine-monophosphate kinase</fullName>
        <shortName evidence="2">TMP kinase</shortName>
        <shortName evidence="2">Thiamine-phosphate kinase</shortName>
        <ecNumber evidence="2">2.7.4.16</ecNumber>
    </recommendedName>
</protein>
<keyword evidence="2" id="KW-0547">Nucleotide-binding</keyword>
<dbReference type="CDD" id="cd02194">
    <property type="entry name" value="ThiL"/>
    <property type="match status" value="1"/>
</dbReference>
<feature type="binding site" evidence="2">
    <location>
        <position position="54"/>
    </location>
    <ligand>
        <name>Mg(2+)</name>
        <dbReference type="ChEBI" id="CHEBI:18420"/>
        <label>2</label>
    </ligand>
</feature>
<dbReference type="HAMAP" id="MF_02128">
    <property type="entry name" value="TMP_kinase"/>
    <property type="match status" value="1"/>
</dbReference>
<feature type="binding site" evidence="2">
    <location>
        <position position="83"/>
    </location>
    <ligand>
        <name>Mg(2+)</name>
        <dbReference type="ChEBI" id="CHEBI:18420"/>
        <label>3</label>
    </ligand>
</feature>
<dbReference type="Gene3D" id="3.30.1330.10">
    <property type="entry name" value="PurM-like, N-terminal domain"/>
    <property type="match status" value="1"/>
</dbReference>
<keyword evidence="2 5" id="KW-0808">Transferase</keyword>
<feature type="binding site" evidence="2">
    <location>
        <position position="52"/>
    </location>
    <ligand>
        <name>Mg(2+)</name>
        <dbReference type="ChEBI" id="CHEBI:18420"/>
        <label>4</label>
    </ligand>
</feature>
<keyword evidence="2" id="KW-0067">ATP-binding</keyword>
<dbReference type="InterPro" id="IPR036676">
    <property type="entry name" value="PurM-like_C_sf"/>
</dbReference>
<dbReference type="InterPro" id="IPR036921">
    <property type="entry name" value="PurM-like_N_sf"/>
</dbReference>
<comment type="pathway">
    <text evidence="2">Cofactor biosynthesis; thiamine diphosphate biosynthesis; thiamine diphosphate from thiamine phosphate: step 1/1.</text>
</comment>
<accession>A0ABT3Q2U4</accession>
<dbReference type="EC" id="2.7.4.16" evidence="2"/>
<keyword evidence="1 2" id="KW-0784">Thiamine biosynthesis</keyword>
<comment type="catalytic activity">
    <reaction evidence="2">
        <text>thiamine phosphate + ATP = thiamine diphosphate + ADP</text>
        <dbReference type="Rhea" id="RHEA:15913"/>
        <dbReference type="ChEBI" id="CHEBI:30616"/>
        <dbReference type="ChEBI" id="CHEBI:37575"/>
        <dbReference type="ChEBI" id="CHEBI:58937"/>
        <dbReference type="ChEBI" id="CHEBI:456216"/>
        <dbReference type="EC" id="2.7.4.16"/>
    </reaction>
</comment>
<evidence type="ECO:0000256" key="2">
    <source>
        <dbReference type="HAMAP-Rule" id="MF_02128"/>
    </source>
</evidence>
<evidence type="ECO:0000259" key="4">
    <source>
        <dbReference type="Pfam" id="PF02769"/>
    </source>
</evidence>
<dbReference type="EMBL" id="JAJNDC010000005">
    <property type="protein sequence ID" value="MCW9714435.1"/>
    <property type="molecule type" value="Genomic_DNA"/>
</dbReference>
<feature type="binding site" evidence="2">
    <location>
        <position position="157"/>
    </location>
    <ligand>
        <name>ATP</name>
        <dbReference type="ChEBI" id="CHEBI:30616"/>
    </ligand>
</feature>
<dbReference type="PANTHER" id="PTHR30270">
    <property type="entry name" value="THIAMINE-MONOPHOSPHATE KINASE"/>
    <property type="match status" value="1"/>
</dbReference>
<proteinExistence type="inferred from homology"/>
<feature type="binding site" evidence="2">
    <location>
        <position position="53"/>
    </location>
    <ligand>
        <name>Mg(2+)</name>
        <dbReference type="ChEBI" id="CHEBI:18420"/>
        <label>1</label>
    </ligand>
</feature>
<organism evidence="5 6">
    <name type="scientific">Fodinibius salicampi</name>
    <dbReference type="NCBI Taxonomy" id="1920655"/>
    <lineage>
        <taxon>Bacteria</taxon>
        <taxon>Pseudomonadati</taxon>
        <taxon>Balneolota</taxon>
        <taxon>Balneolia</taxon>
        <taxon>Balneolales</taxon>
        <taxon>Balneolaceae</taxon>
        <taxon>Fodinibius</taxon>
    </lineage>
</organism>
<reference evidence="5 6" key="1">
    <citation type="submission" date="2021-11" db="EMBL/GenBank/DDBJ databases">
        <title>Aliifidinibius sp. nov., a new bacterium isolated from saline soil.</title>
        <authorList>
            <person name="Galisteo C."/>
            <person name="De La Haba R."/>
            <person name="Sanchez-Porro C."/>
            <person name="Ventosa A."/>
        </authorList>
    </citation>
    <scope>NUCLEOTIDE SEQUENCE [LARGE SCALE GENOMIC DNA]</scope>
    <source>
        <strain evidence="5 6">KACC 190600</strain>
    </source>
</reference>
<evidence type="ECO:0000256" key="1">
    <source>
        <dbReference type="ARBA" id="ARBA00022977"/>
    </source>
</evidence>
<feature type="binding site" evidence="2">
    <location>
        <position position="61"/>
    </location>
    <ligand>
        <name>substrate</name>
    </ligand>
</feature>
<dbReference type="SUPFAM" id="SSF56042">
    <property type="entry name" value="PurM C-terminal domain-like"/>
    <property type="match status" value="1"/>
</dbReference>
<feature type="binding site" evidence="2">
    <location>
        <position position="37"/>
    </location>
    <ligand>
        <name>Mg(2+)</name>
        <dbReference type="ChEBI" id="CHEBI:18420"/>
        <label>3</label>
    </ligand>
</feature>
<feature type="binding site" evidence="2">
    <location>
        <position position="282"/>
    </location>
    <ligand>
        <name>substrate</name>
    </ligand>
</feature>
<dbReference type="NCBIfam" id="TIGR01379">
    <property type="entry name" value="thiL"/>
    <property type="match status" value="1"/>
</dbReference>
<feature type="domain" description="PurM-like C-terminal" evidence="4">
    <location>
        <begin position="161"/>
        <end position="320"/>
    </location>
</feature>
<comment type="miscellaneous">
    <text evidence="2">Reaction mechanism of ThiL seems to utilize a direct, inline transfer of the gamma-phosphate of ATP to TMP rather than a phosphorylated enzyme intermediate.</text>
</comment>
<dbReference type="PANTHER" id="PTHR30270:SF0">
    <property type="entry name" value="THIAMINE-MONOPHOSPHATE KINASE"/>
    <property type="match status" value="1"/>
</dbReference>
<feature type="binding site" evidence="2">
    <location>
        <position position="83"/>
    </location>
    <ligand>
        <name>Mg(2+)</name>
        <dbReference type="ChEBI" id="CHEBI:18420"/>
        <label>2</label>
    </ligand>
</feature>
<dbReference type="InterPro" id="IPR016188">
    <property type="entry name" value="PurM-like_N"/>
</dbReference>
<dbReference type="Pfam" id="PF00586">
    <property type="entry name" value="AIRS"/>
    <property type="match status" value="1"/>
</dbReference>
<dbReference type="Pfam" id="PF02769">
    <property type="entry name" value="AIRS_C"/>
    <property type="match status" value="1"/>
</dbReference>
<feature type="binding site" evidence="2">
    <location>
        <position position="37"/>
    </location>
    <ligand>
        <name>Mg(2+)</name>
        <dbReference type="ChEBI" id="CHEBI:18420"/>
        <label>4</label>
    </ligand>
</feature>
<keyword evidence="2 5" id="KW-0418">Kinase</keyword>
<feature type="binding site" evidence="2">
    <location>
        <position position="339"/>
    </location>
    <ligand>
        <name>substrate</name>
    </ligand>
</feature>
<comment type="similarity">
    <text evidence="2">Belongs to the thiamine-monophosphate kinase family.</text>
</comment>
<dbReference type="Gene3D" id="3.90.650.10">
    <property type="entry name" value="PurM-like C-terminal domain"/>
    <property type="match status" value="1"/>
</dbReference>
<dbReference type="PIRSF" id="PIRSF005303">
    <property type="entry name" value="Thiam_monoph_kin"/>
    <property type="match status" value="1"/>
</dbReference>
<feature type="binding site" evidence="2">
    <location>
        <position position="229"/>
    </location>
    <ligand>
        <name>ATP</name>
        <dbReference type="ChEBI" id="CHEBI:30616"/>
    </ligand>
</feature>
<feature type="binding site" evidence="2">
    <location>
        <position position="227"/>
    </location>
    <ligand>
        <name>Mg(2+)</name>
        <dbReference type="ChEBI" id="CHEBI:18420"/>
        <label>3</label>
    </ligand>
</feature>
<dbReference type="SUPFAM" id="SSF55326">
    <property type="entry name" value="PurM N-terminal domain-like"/>
    <property type="match status" value="1"/>
</dbReference>
<evidence type="ECO:0000313" key="5">
    <source>
        <dbReference type="EMBL" id="MCW9714435.1"/>
    </source>
</evidence>
<dbReference type="RefSeq" id="WP_265791715.1">
    <property type="nucleotide sequence ID" value="NZ_BAABRS010000005.1"/>
</dbReference>
<dbReference type="InterPro" id="IPR006283">
    <property type="entry name" value="ThiL-like"/>
</dbReference>
<gene>
    <name evidence="2 5" type="primary">thiL</name>
    <name evidence="5" type="ORF">LQ318_16130</name>
</gene>
<comment type="caution">
    <text evidence="5">The sequence shown here is derived from an EMBL/GenBank/DDBJ whole genome shotgun (WGS) entry which is preliminary data.</text>
</comment>
<name>A0ABT3Q2U4_9BACT</name>
<keyword evidence="2" id="KW-0479">Metal-binding</keyword>